<comment type="caution">
    <text evidence="3">The sequence shown here is derived from an EMBL/GenBank/DDBJ whole genome shotgun (WGS) entry which is preliminary data.</text>
</comment>
<evidence type="ECO:0000256" key="2">
    <source>
        <dbReference type="SAM" id="SignalP"/>
    </source>
</evidence>
<dbReference type="Proteomes" id="UP000291483">
    <property type="component" value="Unassembled WGS sequence"/>
</dbReference>
<reference evidence="3 4" key="1">
    <citation type="submission" date="2019-02" db="EMBL/GenBank/DDBJ databases">
        <title>Sequencing the genomes of 1000 actinobacteria strains.</title>
        <authorList>
            <person name="Klenk H.-P."/>
        </authorList>
    </citation>
    <scope>NUCLEOTIDE SEQUENCE [LARGE SCALE GENOMIC DNA]</scope>
    <source>
        <strain evidence="3 4">DSM 18319</strain>
    </source>
</reference>
<feature type="compositionally biased region" description="Low complexity" evidence="1">
    <location>
        <begin position="42"/>
        <end position="57"/>
    </location>
</feature>
<dbReference type="AlphaFoldDB" id="A0A4Q8AJY6"/>
<name>A0A4Q8AJY6_9MICO</name>
<dbReference type="EMBL" id="SHLC01000001">
    <property type="protein sequence ID" value="RZU64213.1"/>
    <property type="molecule type" value="Genomic_DNA"/>
</dbReference>
<organism evidence="3 4">
    <name type="scientific">Microterricola gilva</name>
    <dbReference type="NCBI Taxonomy" id="393267"/>
    <lineage>
        <taxon>Bacteria</taxon>
        <taxon>Bacillati</taxon>
        <taxon>Actinomycetota</taxon>
        <taxon>Actinomycetes</taxon>
        <taxon>Micrococcales</taxon>
        <taxon>Microbacteriaceae</taxon>
        <taxon>Microterricola</taxon>
    </lineage>
</organism>
<keyword evidence="4" id="KW-1185">Reference proteome</keyword>
<evidence type="ECO:0000256" key="1">
    <source>
        <dbReference type="SAM" id="MobiDB-lite"/>
    </source>
</evidence>
<gene>
    <name evidence="3" type="ORF">EV379_0507</name>
</gene>
<feature type="region of interest" description="Disordered" evidence="1">
    <location>
        <begin position="33"/>
        <end position="57"/>
    </location>
</feature>
<sequence>MGNRTTHTWRTPGGAVALSLLLAVMLSGCSAPTQPEAAGADSSPSSRPLPSSSIAASPVPIPTAEQQLERVAGLVARPDALELRDSDGAVVATLGYMSSPAEAIDVLSTVLGSQPASEEYSGNMHNPPGIYHSWGDFVLDERLYDEQMRIDKQLDYLVWPRFAVYFDASASNEMPLSSVQGIQAGDSWAFASEQPGFDSELFTCIGTPVEVLDITAPDGTPAQATVIVVESDEGTVRWVGAPEMVADGCA</sequence>
<proteinExistence type="predicted"/>
<dbReference type="OrthoDB" id="5006159at2"/>
<evidence type="ECO:0000313" key="3">
    <source>
        <dbReference type="EMBL" id="RZU64213.1"/>
    </source>
</evidence>
<keyword evidence="2" id="KW-0732">Signal</keyword>
<feature type="chain" id="PRO_5038906714" evidence="2">
    <location>
        <begin position="31"/>
        <end position="250"/>
    </location>
</feature>
<accession>A0A4Q8AJY6</accession>
<protein>
    <submittedName>
        <fullName evidence="3">Uncharacterized protein</fullName>
    </submittedName>
</protein>
<feature type="signal peptide" evidence="2">
    <location>
        <begin position="1"/>
        <end position="30"/>
    </location>
</feature>
<dbReference type="PROSITE" id="PS51257">
    <property type="entry name" value="PROKAR_LIPOPROTEIN"/>
    <property type="match status" value="1"/>
</dbReference>
<dbReference type="RefSeq" id="WP_130504753.1">
    <property type="nucleotide sequence ID" value="NZ_SHLC01000001.1"/>
</dbReference>
<evidence type="ECO:0000313" key="4">
    <source>
        <dbReference type="Proteomes" id="UP000291483"/>
    </source>
</evidence>